<keyword evidence="4" id="KW-1185">Reference proteome</keyword>
<dbReference type="SUPFAM" id="SSF54001">
    <property type="entry name" value="Cysteine proteinases"/>
    <property type="match status" value="1"/>
</dbReference>
<comment type="caution">
    <text evidence="3">The sequence shown here is derived from an EMBL/GenBank/DDBJ whole genome shotgun (WGS) entry which is preliminary data.</text>
</comment>
<keyword evidence="1" id="KW-0732">Signal</keyword>
<organism evidence="3 4">
    <name type="scientific">Anaeramoeba ignava</name>
    <name type="common">Anaerobic marine amoeba</name>
    <dbReference type="NCBI Taxonomy" id="1746090"/>
    <lineage>
        <taxon>Eukaryota</taxon>
        <taxon>Metamonada</taxon>
        <taxon>Anaeramoebidae</taxon>
        <taxon>Anaeramoeba</taxon>
    </lineage>
</organism>
<feature type="signal peptide" evidence="1">
    <location>
        <begin position="1"/>
        <end position="17"/>
    </location>
</feature>
<evidence type="ECO:0000259" key="2">
    <source>
        <dbReference type="Pfam" id="PF08246"/>
    </source>
</evidence>
<protein>
    <recommendedName>
        <fullName evidence="2">Cathepsin propeptide inhibitor domain-containing protein</fullName>
    </recommendedName>
</protein>
<feature type="domain" description="Cathepsin propeptide inhibitor" evidence="2">
    <location>
        <begin position="28"/>
        <end position="71"/>
    </location>
</feature>
<dbReference type="Gene3D" id="1.10.287.2250">
    <property type="match status" value="1"/>
</dbReference>
<dbReference type="EMBL" id="JAPDFW010000068">
    <property type="protein sequence ID" value="KAJ5074816.1"/>
    <property type="molecule type" value="Genomic_DNA"/>
</dbReference>
<dbReference type="Proteomes" id="UP001149090">
    <property type="component" value="Unassembled WGS sequence"/>
</dbReference>
<gene>
    <name evidence="3" type="ORF">M0811_07859</name>
</gene>
<dbReference type="InterPro" id="IPR013201">
    <property type="entry name" value="Prot_inhib_I29"/>
</dbReference>
<name>A0A9Q0RC03_ANAIG</name>
<accession>A0A9Q0RC03</accession>
<sequence length="221" mass="26503">MKIFVFVFVFLVVICSATFTEKEVETLFQDFEKKFEKVYLSSQEREYRKEMFLQHLIENERHNNDPTQTYKKVGMESLLVRGYLYLVADVLLYPRTKNYPRNFFFQFSDSEEEIRDFDSIKFEELQATNNEQRLEILTNFGFQDFLSLFQLVELDFQYQGRGARRMKQTNETTFLMSLFYDHACPIIGVEKENIFYQKFFGVCVSLTNFEIRSGHSLSYND</sequence>
<dbReference type="InterPro" id="IPR038765">
    <property type="entry name" value="Papain-like_cys_pep_sf"/>
</dbReference>
<dbReference type="AlphaFoldDB" id="A0A9Q0RC03"/>
<proteinExistence type="predicted"/>
<feature type="chain" id="PRO_5040190575" description="Cathepsin propeptide inhibitor domain-containing protein" evidence="1">
    <location>
        <begin position="18"/>
        <end position="221"/>
    </location>
</feature>
<dbReference type="Pfam" id="PF08246">
    <property type="entry name" value="Inhibitor_I29"/>
    <property type="match status" value="1"/>
</dbReference>
<evidence type="ECO:0000313" key="3">
    <source>
        <dbReference type="EMBL" id="KAJ5074816.1"/>
    </source>
</evidence>
<evidence type="ECO:0000313" key="4">
    <source>
        <dbReference type="Proteomes" id="UP001149090"/>
    </source>
</evidence>
<reference evidence="3" key="1">
    <citation type="submission" date="2022-10" db="EMBL/GenBank/DDBJ databases">
        <title>Novel sulphate-reducing endosymbionts in the free-living metamonad Anaeramoeba.</title>
        <authorList>
            <person name="Jerlstrom-Hultqvist J."/>
            <person name="Cepicka I."/>
            <person name="Gallot-Lavallee L."/>
            <person name="Salas-Leiva D."/>
            <person name="Curtis B.A."/>
            <person name="Zahonova K."/>
            <person name="Pipaliya S."/>
            <person name="Dacks J."/>
            <person name="Roger A.J."/>
        </authorList>
    </citation>
    <scope>NUCLEOTIDE SEQUENCE</scope>
    <source>
        <strain evidence="3">BMAN</strain>
    </source>
</reference>
<evidence type="ECO:0000256" key="1">
    <source>
        <dbReference type="SAM" id="SignalP"/>
    </source>
</evidence>